<dbReference type="Proteomes" id="UP001597051">
    <property type="component" value="Unassembled WGS sequence"/>
</dbReference>
<evidence type="ECO:0000313" key="1">
    <source>
        <dbReference type="EMBL" id="MFD0982867.1"/>
    </source>
</evidence>
<accession>A0ABW3IXF7</accession>
<protein>
    <recommendedName>
        <fullName evidence="3">Carboxypeptidase regulatory-like domain-containing protein</fullName>
    </recommendedName>
</protein>
<keyword evidence="2" id="KW-1185">Reference proteome</keyword>
<gene>
    <name evidence="1" type="ORF">ACFQ0S_00080</name>
</gene>
<organism evidence="1 2">
    <name type="scientific">Flavobacterium myungsuense</name>
    <dbReference type="NCBI Taxonomy" id="651823"/>
    <lineage>
        <taxon>Bacteria</taxon>
        <taxon>Pseudomonadati</taxon>
        <taxon>Bacteroidota</taxon>
        <taxon>Flavobacteriia</taxon>
        <taxon>Flavobacteriales</taxon>
        <taxon>Flavobacteriaceae</taxon>
        <taxon>Flavobacterium</taxon>
    </lineage>
</organism>
<dbReference type="RefSeq" id="WP_379753797.1">
    <property type="nucleotide sequence ID" value="NZ_JBHSYB010000010.1"/>
</dbReference>
<sequence>MRATIIIIFSLFFFQSNSQNSDSQKAIENYLESYFKYDREIIHVQFNKNKYVNNEDIAFKGYITSKNNTILAENTTNIQLVIYDSQKQIIQKKLLFANKGTFEGGIHLDDKFKAGKYYFHFFTNWMRNFIEDDSFVQIIEIIDKKGTYNFDTNEPNWETAEITLFPEGGFIINDMINIVGVKITDCNQKGIEISDGIIVDSKSNEISRFQTNHSGNGIFYINPYINETYTLKIKSDKLNISKPLPRIQETGIIVSYNNNLNGQNLLINVKTNEKGVELYQNKKYDLLIQQNKKAILKEITFNNKQTNQLVNLDKKYLSNGVSSIRLIDENLNEITERLIYNYGTNKSVTSLEARTIANDSIILFGKTDGILANLSISVLPGDNICAGQKRAILGTFYLNTYLEKPEINNYSYYDFENKKRKEDMELLMLNQSKSKYQWNNIKSNPPKMKYTFDKGVTISGTIDKVLKPNSKYKIALFSFKDNVYEETTIDEQNKFKFENFYARDSTVFILQMMDKKNVSVFTKMTTKVSSNSSPLYLSSTFDNSNCEVLKNPNTSFAFADSKTDPSVNLNEVFVQNNFKKEILTNKDKMSMNAQGYKIEEGQQGTVLDFIARHGYRTGVDFETNDAYIRTSYNLNSSSSPVVYVDDIEQTDFNFLFNFELSEVDEIYIDKSGFSDNSSRGVGTIKVYLKKGGSSNKYFKAQYYSMIVTNGFVKNIEFKNSYFESQKEFYYFGTLNWTPTIKIKDNPNFEVKFPKGNQKEIKVQIEGFTPEGQLISEIKKISVL</sequence>
<name>A0ABW3IXF7_9FLAO</name>
<dbReference type="Gene3D" id="2.60.40.1930">
    <property type="match status" value="1"/>
</dbReference>
<reference evidence="2" key="1">
    <citation type="journal article" date="2019" name="Int. J. Syst. Evol. Microbiol.">
        <title>The Global Catalogue of Microorganisms (GCM) 10K type strain sequencing project: providing services to taxonomists for standard genome sequencing and annotation.</title>
        <authorList>
            <consortium name="The Broad Institute Genomics Platform"/>
            <consortium name="The Broad Institute Genome Sequencing Center for Infectious Disease"/>
            <person name="Wu L."/>
            <person name="Ma J."/>
        </authorList>
    </citation>
    <scope>NUCLEOTIDE SEQUENCE [LARGE SCALE GENOMIC DNA]</scope>
    <source>
        <strain evidence="2">CECT 7649</strain>
    </source>
</reference>
<comment type="caution">
    <text evidence="1">The sequence shown here is derived from an EMBL/GenBank/DDBJ whole genome shotgun (WGS) entry which is preliminary data.</text>
</comment>
<evidence type="ECO:0008006" key="3">
    <source>
        <dbReference type="Google" id="ProtNLM"/>
    </source>
</evidence>
<evidence type="ECO:0000313" key="2">
    <source>
        <dbReference type="Proteomes" id="UP001597051"/>
    </source>
</evidence>
<dbReference type="EMBL" id="JBHTIZ010000001">
    <property type="protein sequence ID" value="MFD0982867.1"/>
    <property type="molecule type" value="Genomic_DNA"/>
</dbReference>
<proteinExistence type="predicted"/>